<dbReference type="InterPro" id="IPR002828">
    <property type="entry name" value="SurE-like_Pase/nucleotidase"/>
</dbReference>
<dbReference type="Pfam" id="PF01975">
    <property type="entry name" value="SurE"/>
    <property type="match status" value="1"/>
</dbReference>
<feature type="compositionally biased region" description="Acidic residues" evidence="1">
    <location>
        <begin position="226"/>
        <end position="235"/>
    </location>
</feature>
<protein>
    <recommendedName>
        <fullName evidence="2">Survival protein SurE-like phosphatase/nucleotidase domain-containing protein</fullName>
    </recommendedName>
</protein>
<dbReference type="GO" id="GO:0016787">
    <property type="term" value="F:hydrolase activity"/>
    <property type="evidence" value="ECO:0007669"/>
    <property type="project" value="InterPro"/>
</dbReference>
<dbReference type="SUPFAM" id="SSF64167">
    <property type="entry name" value="SurE-like"/>
    <property type="match status" value="1"/>
</dbReference>
<reference evidence="3" key="1">
    <citation type="submission" date="2021-03" db="EMBL/GenBank/DDBJ databases">
        <authorList>
            <person name="Tagirdzhanova G."/>
        </authorList>
    </citation>
    <scope>NUCLEOTIDE SEQUENCE</scope>
</reference>
<evidence type="ECO:0000259" key="2">
    <source>
        <dbReference type="Pfam" id="PF01975"/>
    </source>
</evidence>
<proteinExistence type="predicted"/>
<keyword evidence="4" id="KW-1185">Reference proteome</keyword>
<dbReference type="Proteomes" id="UP000664534">
    <property type="component" value="Unassembled WGS sequence"/>
</dbReference>
<comment type="caution">
    <text evidence="3">The sequence shown here is derived from an EMBL/GenBank/DDBJ whole genome shotgun (WGS) entry which is preliminary data.</text>
</comment>
<dbReference type="InterPro" id="IPR036523">
    <property type="entry name" value="SurE-like_sf"/>
</dbReference>
<dbReference type="EMBL" id="CAJPDT010000078">
    <property type="protein sequence ID" value="CAF9934717.1"/>
    <property type="molecule type" value="Genomic_DNA"/>
</dbReference>
<dbReference type="OrthoDB" id="202825at2759"/>
<dbReference type="AlphaFoldDB" id="A0A8H3INR0"/>
<dbReference type="Gene3D" id="3.40.1210.10">
    <property type="entry name" value="Survival protein SurE-like phosphatase/nucleotidase"/>
    <property type="match status" value="1"/>
</dbReference>
<dbReference type="NCBIfam" id="TIGR00087">
    <property type="entry name" value="surE"/>
    <property type="match status" value="1"/>
</dbReference>
<dbReference type="GO" id="GO:0000932">
    <property type="term" value="C:P-body"/>
    <property type="evidence" value="ECO:0007669"/>
    <property type="project" value="TreeGrafter"/>
</dbReference>
<dbReference type="SUPFAM" id="SSF56059">
    <property type="entry name" value="Glutathione synthetase ATP-binding domain-like"/>
    <property type="match status" value="1"/>
</dbReference>
<organism evidence="3 4">
    <name type="scientific">Imshaugia aleurites</name>
    <dbReference type="NCBI Taxonomy" id="172621"/>
    <lineage>
        <taxon>Eukaryota</taxon>
        <taxon>Fungi</taxon>
        <taxon>Dikarya</taxon>
        <taxon>Ascomycota</taxon>
        <taxon>Pezizomycotina</taxon>
        <taxon>Lecanoromycetes</taxon>
        <taxon>OSLEUM clade</taxon>
        <taxon>Lecanoromycetidae</taxon>
        <taxon>Lecanorales</taxon>
        <taxon>Lecanorineae</taxon>
        <taxon>Parmeliaceae</taxon>
        <taxon>Imshaugia</taxon>
    </lineage>
</organism>
<dbReference type="PROSITE" id="PS51221">
    <property type="entry name" value="TTL"/>
    <property type="match status" value="1"/>
</dbReference>
<evidence type="ECO:0000313" key="4">
    <source>
        <dbReference type="Proteomes" id="UP000664534"/>
    </source>
</evidence>
<sequence length="750" mass="84279">MHILVINDDGPPSNQSSPYIHAFVQTLQNAGHQVSVILPHQQRSWIGKAHFVGHVTKPTYFRPGTLHKDDGTTHPRPLLSGEDEEEWVLVNGTPATCAQLGLHHFFQDKPPIDVVVSGPNYGRNSTSLFSLSSGTIGGAMEAAVCRKRAIALSFAFYSRDHDPDLIAGACRLSVKLVEHLYNHWNEDADLYSCNVPLVAGVESHKIMYTHALQNYWTSGSSFQEVEATEDSEDPQSQEQQIRESGESQSAGSQGKTTRHQHRHFKWAPKFGDIQKSIDESPPGNDGWAIHQGYTSVTPLKANYLHASNVSMGELKLYAANSPSSSPAFYAVIDADPYVLPLIHSALSANFSTRSYQFLASPEELPSHVNKVLQITPYESLDFARLLKHPKTALANSYVIRKALIRKHYLHNTITSWWSKHSHDTNLKGHVPLTVQFEVDYAEFLDEALVECWELKESWEKDEKEWWILKPGMSDQGQGVRLFSTEEELRSIFEEWDEPDSEDNEDVETPPAINGQDVIGAGTMTSQLRYFIAQRYIHPPLLLASHGKRKFHIRSYVLAVGALRTYVYKDMLALFAPLPYTAPGAPSSDTCSLTLDNPIDPRVHLTNTCLQDNSREGSVVRFWDLPGYSENLPEHWKNDVFEQICRATGTLFEAAAREQMIHFQTLENAFEIFGVDWIVDEKGVAWLLEINAFPDFKQSGEALKTVVQGLWNGVVGIAVRGFFTPEAAAERGTEEERFGMRRVLDLDLGRR</sequence>
<dbReference type="InterPro" id="IPR027746">
    <property type="entry name" value="TTL"/>
</dbReference>
<dbReference type="Gene3D" id="3.30.470.20">
    <property type="entry name" value="ATP-grasp fold, B domain"/>
    <property type="match status" value="1"/>
</dbReference>
<accession>A0A8H3INR0</accession>
<feature type="region of interest" description="Disordered" evidence="1">
    <location>
        <begin position="223"/>
        <end position="261"/>
    </location>
</feature>
<evidence type="ECO:0000256" key="1">
    <source>
        <dbReference type="SAM" id="MobiDB-lite"/>
    </source>
</evidence>
<evidence type="ECO:0000313" key="3">
    <source>
        <dbReference type="EMBL" id="CAF9934717.1"/>
    </source>
</evidence>
<name>A0A8H3INR0_9LECA</name>
<dbReference type="PANTHER" id="PTHR47551:SF1">
    <property type="entry name" value="TUBULIN--TYROSINE LIGASE PBY1-RELATED"/>
    <property type="match status" value="1"/>
</dbReference>
<dbReference type="PANTHER" id="PTHR47551">
    <property type="entry name" value="TUBULIN--TYROSINE LIGASE PBY1-RELATED"/>
    <property type="match status" value="1"/>
</dbReference>
<dbReference type="InterPro" id="IPR004344">
    <property type="entry name" value="TTL/TTLL_fam"/>
</dbReference>
<dbReference type="Pfam" id="PF03133">
    <property type="entry name" value="TTL"/>
    <property type="match status" value="1"/>
</dbReference>
<gene>
    <name evidence="3" type="ORF">IMSHALPRED_009816</name>
</gene>
<feature type="domain" description="Survival protein SurE-like phosphatase/nucleotidase" evidence="2">
    <location>
        <begin position="3"/>
        <end position="217"/>
    </location>
</feature>